<proteinExistence type="predicted"/>
<feature type="transmembrane region" description="Helical" evidence="1">
    <location>
        <begin position="74"/>
        <end position="107"/>
    </location>
</feature>
<sequence>MKAYPSGIPLERHWTAPHDIHAVCPVMVAYPDVEASAPPATEGTPVPYMPAPSADAADAGERLKTRLKRLENRVSYVVGETCSASILGSIALIAVGVLILCFIWPGITALPTDIEAIKADIAALRADSRGYALKTDIDAIRGDNNNLAASIATLPSNETVQAAIDALRADNQNE</sequence>
<protein>
    <submittedName>
        <fullName evidence="2">Uncharacterized protein</fullName>
    </submittedName>
</protein>
<reference evidence="2 3" key="1">
    <citation type="submission" date="2014-11" db="EMBL/GenBank/DDBJ databases">
        <authorList>
            <person name="Zhu J."/>
            <person name="Qi W."/>
            <person name="Song R."/>
        </authorList>
    </citation>
    <scope>NUCLEOTIDE SEQUENCE [LARGE SCALE GENOMIC DNA]</scope>
</reference>
<dbReference type="InParanoid" id="A0A0G4EU42"/>
<keyword evidence="1" id="KW-0812">Transmembrane</keyword>
<name>A0A0G4EU42_VITBC</name>
<evidence type="ECO:0000313" key="3">
    <source>
        <dbReference type="Proteomes" id="UP000041254"/>
    </source>
</evidence>
<dbReference type="Proteomes" id="UP000041254">
    <property type="component" value="Unassembled WGS sequence"/>
</dbReference>
<keyword evidence="1" id="KW-0472">Membrane</keyword>
<keyword evidence="3" id="KW-1185">Reference proteome</keyword>
<organism evidence="2 3">
    <name type="scientific">Vitrella brassicaformis (strain CCMP3155)</name>
    <dbReference type="NCBI Taxonomy" id="1169540"/>
    <lineage>
        <taxon>Eukaryota</taxon>
        <taxon>Sar</taxon>
        <taxon>Alveolata</taxon>
        <taxon>Colpodellida</taxon>
        <taxon>Vitrellaceae</taxon>
        <taxon>Vitrella</taxon>
    </lineage>
</organism>
<dbReference type="EMBL" id="CDMY01000310">
    <property type="protein sequence ID" value="CEM01785.1"/>
    <property type="molecule type" value="Genomic_DNA"/>
</dbReference>
<evidence type="ECO:0000256" key="1">
    <source>
        <dbReference type="SAM" id="Phobius"/>
    </source>
</evidence>
<dbReference type="AlphaFoldDB" id="A0A0G4EU42"/>
<gene>
    <name evidence="2" type="ORF">Vbra_20850</name>
</gene>
<evidence type="ECO:0000313" key="2">
    <source>
        <dbReference type="EMBL" id="CEM01785.1"/>
    </source>
</evidence>
<accession>A0A0G4EU42</accession>
<dbReference type="VEuPathDB" id="CryptoDB:Vbra_20850"/>
<dbReference type="PhylomeDB" id="A0A0G4EU42"/>
<keyword evidence="1" id="KW-1133">Transmembrane helix</keyword>